<dbReference type="InterPro" id="IPR025455">
    <property type="entry name" value="DUF4276"/>
</dbReference>
<dbReference type="Proteomes" id="UP000196027">
    <property type="component" value="Chromosome"/>
</dbReference>
<gene>
    <name evidence="1" type="ORF">OLMES_4191</name>
</gene>
<protein>
    <submittedName>
        <fullName evidence="1">ATPase</fullName>
    </submittedName>
</protein>
<organism evidence="1 2">
    <name type="scientific">Oleiphilus messinensis</name>
    <dbReference type="NCBI Taxonomy" id="141451"/>
    <lineage>
        <taxon>Bacteria</taxon>
        <taxon>Pseudomonadati</taxon>
        <taxon>Pseudomonadota</taxon>
        <taxon>Gammaproteobacteria</taxon>
        <taxon>Oceanospirillales</taxon>
        <taxon>Oleiphilaceae</taxon>
        <taxon>Oleiphilus</taxon>
    </lineage>
</organism>
<dbReference type="Pfam" id="PF14103">
    <property type="entry name" value="DUF4276"/>
    <property type="match status" value="1"/>
</dbReference>
<dbReference type="EMBL" id="CP021425">
    <property type="protein sequence ID" value="ARU58207.1"/>
    <property type="molecule type" value="Genomic_DNA"/>
</dbReference>
<accession>A0A1Y0ICF7</accession>
<dbReference type="RefSeq" id="WP_087463010.1">
    <property type="nucleotide sequence ID" value="NZ_CP021425.1"/>
</dbReference>
<evidence type="ECO:0000313" key="1">
    <source>
        <dbReference type="EMBL" id="ARU58207.1"/>
    </source>
</evidence>
<keyword evidence="2" id="KW-1185">Reference proteome</keyword>
<dbReference type="AlphaFoldDB" id="A0A1Y0ICF7"/>
<evidence type="ECO:0000313" key="2">
    <source>
        <dbReference type="Proteomes" id="UP000196027"/>
    </source>
</evidence>
<name>A0A1Y0ICF7_9GAMM</name>
<reference evidence="1 2" key="1">
    <citation type="submission" date="2017-05" db="EMBL/GenBank/DDBJ databases">
        <title>Genomic insights into alkan degradation activity of Oleiphilus messinensis.</title>
        <authorList>
            <person name="Kozyavkin S.A."/>
            <person name="Slesarev A.I."/>
            <person name="Golyshin P.N."/>
            <person name="Korzhenkov A."/>
            <person name="Golyshina O.N."/>
            <person name="Toshchakov S.V."/>
        </authorList>
    </citation>
    <scope>NUCLEOTIDE SEQUENCE [LARGE SCALE GENOMIC DNA]</scope>
    <source>
        <strain evidence="1 2">ME102</strain>
    </source>
</reference>
<sequence length="228" mass="25700">MSDYIEVIAIVEGKTEQVFVEQLLAPYLAEKKIYMNATQVSKPGEKGGDVRFVRVKRDLGLHLKQRADTYVTTLIDYYGTKEWPGLETLALNLLPSQIAQHLNDAVQQEVNDLFPEQRPADRFIPFMALHEFEALLFSDAEILSSELNIAEREVTAVLEECGEPEAINNSPETAPSKRLNKWSPHEKFAKTTTGIAIAQQIGIPKMREKCPLFNTWLEQFEALVGVPA</sequence>
<dbReference type="OrthoDB" id="9801478at2"/>
<dbReference type="KEGG" id="ome:OLMES_4191"/>
<proteinExistence type="predicted"/>